<feature type="domain" description="Major facilitator superfamily (MFS) profile" evidence="8">
    <location>
        <begin position="68"/>
        <end position="634"/>
    </location>
</feature>
<feature type="transmembrane region" description="Helical" evidence="7">
    <location>
        <begin position="462"/>
        <end position="482"/>
    </location>
</feature>
<protein>
    <submittedName>
        <fullName evidence="9">MFS general substrate transporter</fullName>
    </submittedName>
</protein>
<dbReference type="PANTHER" id="PTHR23511:SF5">
    <property type="entry name" value="MAJOR FACILITATOR-TYPE TRANSPORTER HXNZ-RELATED"/>
    <property type="match status" value="1"/>
</dbReference>
<gene>
    <name evidence="9" type="ORF">GSI_15340</name>
</gene>
<evidence type="ECO:0000256" key="4">
    <source>
        <dbReference type="ARBA" id="ARBA00022989"/>
    </source>
</evidence>
<evidence type="ECO:0000313" key="9">
    <source>
        <dbReference type="EMBL" id="PIL22648.1"/>
    </source>
</evidence>
<feature type="region of interest" description="Disordered" evidence="6">
    <location>
        <begin position="296"/>
        <end position="421"/>
    </location>
</feature>
<keyword evidence="3 7" id="KW-0812">Transmembrane</keyword>
<dbReference type="InterPro" id="IPR005828">
    <property type="entry name" value="MFS_sugar_transport-like"/>
</dbReference>
<dbReference type="Gene3D" id="1.20.1250.20">
    <property type="entry name" value="MFS general substrate transporter like domains"/>
    <property type="match status" value="2"/>
</dbReference>
<dbReference type="Proteomes" id="UP000230002">
    <property type="component" value="Unassembled WGS sequence"/>
</dbReference>
<dbReference type="InterPro" id="IPR036259">
    <property type="entry name" value="MFS_trans_sf"/>
</dbReference>
<feature type="transmembrane region" description="Helical" evidence="7">
    <location>
        <begin position="509"/>
        <end position="527"/>
    </location>
</feature>
<reference evidence="9 10" key="1">
    <citation type="journal article" date="2015" name="Sci. Rep.">
        <title>Chromosome-level genome map provides insights into diverse defense mechanisms in the medicinal fungus Ganoderma sinense.</title>
        <authorList>
            <person name="Zhu Y."/>
            <person name="Xu J."/>
            <person name="Sun C."/>
            <person name="Zhou S."/>
            <person name="Xu H."/>
            <person name="Nelson D.R."/>
            <person name="Qian J."/>
            <person name="Song J."/>
            <person name="Luo H."/>
            <person name="Xiang L."/>
            <person name="Li Y."/>
            <person name="Xu Z."/>
            <person name="Ji A."/>
            <person name="Wang L."/>
            <person name="Lu S."/>
            <person name="Hayward A."/>
            <person name="Sun W."/>
            <person name="Li X."/>
            <person name="Schwartz D.C."/>
            <person name="Wang Y."/>
            <person name="Chen S."/>
        </authorList>
    </citation>
    <scope>NUCLEOTIDE SEQUENCE [LARGE SCALE GENOMIC DNA]</scope>
    <source>
        <strain evidence="9 10">ZZ0214-1</strain>
    </source>
</reference>
<evidence type="ECO:0000256" key="2">
    <source>
        <dbReference type="ARBA" id="ARBA00022448"/>
    </source>
</evidence>
<evidence type="ECO:0000259" key="8">
    <source>
        <dbReference type="PROSITE" id="PS50850"/>
    </source>
</evidence>
<keyword evidence="2" id="KW-0813">Transport</keyword>
<dbReference type="OrthoDB" id="4139357at2759"/>
<feature type="transmembrane region" description="Helical" evidence="7">
    <location>
        <begin position="612"/>
        <end position="629"/>
    </location>
</feature>
<feature type="transmembrane region" description="Helical" evidence="7">
    <location>
        <begin position="558"/>
        <end position="575"/>
    </location>
</feature>
<dbReference type="Pfam" id="PF00083">
    <property type="entry name" value="Sugar_tr"/>
    <property type="match status" value="1"/>
</dbReference>
<keyword evidence="5 7" id="KW-0472">Membrane</keyword>
<keyword evidence="4 7" id="KW-1133">Transmembrane helix</keyword>
<dbReference type="PROSITE" id="PS50850">
    <property type="entry name" value="MFS"/>
    <property type="match status" value="1"/>
</dbReference>
<dbReference type="InterPro" id="IPR020846">
    <property type="entry name" value="MFS_dom"/>
</dbReference>
<organism evidence="9 10">
    <name type="scientific">Ganoderma sinense ZZ0214-1</name>
    <dbReference type="NCBI Taxonomy" id="1077348"/>
    <lineage>
        <taxon>Eukaryota</taxon>
        <taxon>Fungi</taxon>
        <taxon>Dikarya</taxon>
        <taxon>Basidiomycota</taxon>
        <taxon>Agaricomycotina</taxon>
        <taxon>Agaricomycetes</taxon>
        <taxon>Polyporales</taxon>
        <taxon>Polyporaceae</taxon>
        <taxon>Ganoderma</taxon>
    </lineage>
</organism>
<feature type="compositionally biased region" description="Polar residues" evidence="6">
    <location>
        <begin position="303"/>
        <end position="314"/>
    </location>
</feature>
<dbReference type="InterPro" id="IPR011701">
    <property type="entry name" value="MFS"/>
</dbReference>
<dbReference type="GO" id="GO:0016020">
    <property type="term" value="C:membrane"/>
    <property type="evidence" value="ECO:0007669"/>
    <property type="project" value="UniProtKB-SubCell"/>
</dbReference>
<name>A0A2G8RMV8_9APHY</name>
<proteinExistence type="predicted"/>
<feature type="transmembrane region" description="Helical" evidence="7">
    <location>
        <begin position="587"/>
        <end position="606"/>
    </location>
</feature>
<dbReference type="EMBL" id="AYKW01000069">
    <property type="protein sequence ID" value="PIL22648.1"/>
    <property type="molecule type" value="Genomic_DNA"/>
</dbReference>
<sequence>MSAINPRASGFWASSRMSYISVSDSYDDDAGSDLDLEGMGFDATEGDGRTPLDRTIDRIGMGSYQWTLLCLCGFGWLADNMWIQAVAIILPRVQQHFSVQDRFIGLLSSSMFGGMMFGAVGWGTCSDLMGRTTAFNATLFLTSLFGILASVANTFVWLCIALFLLGSAVGGSMPTDGTLLLEHMPNGKQYLVTALSVFFSFGAVLSAIIGLLVIPGHSCPPSPAPCDTGSENMGWKYLLISLGLITLSMFLARMVFFRLHESPRYLVHAGRPLEAIESLQMISKFNGSELFLDPEDVDDTVPVSGSTTQTSLPSTREDEEAQKSPTPPEQSNEALRSAPPDAAHYSAVGEPDVSLGTHQFGTPLNVTNSTFRSGENRPPSTTPATTNADEATEPLVVPRPRSGRAPSSTRGRSRRMSTASEYLESKGGPVFRALPRWMRRSALAWIDRVAMVLSPEWMRTTLLVWAAWCGMSLAYTMFNVYLPKLLETRSPSSDPDGAPKSLEDSLWDVVIYSLGGCPGAILGAWLIESPLGRRWSLAGSTFLTALFCWMFAIVEHPWLAMYAVLYGWTPEIFGTKVRGTACGIASALSRVGGMIAPILGGSLLVIDHTVPVYTSIVIFVISGVCVLLIKEREVRRGGPRIIAH</sequence>
<comment type="caution">
    <text evidence="9">The sequence shown here is derived from an EMBL/GenBank/DDBJ whole genome shotgun (WGS) entry which is preliminary data.</text>
</comment>
<dbReference type="AlphaFoldDB" id="A0A2G8RMV8"/>
<evidence type="ECO:0000256" key="6">
    <source>
        <dbReference type="SAM" id="MobiDB-lite"/>
    </source>
</evidence>
<evidence type="ECO:0000256" key="3">
    <source>
        <dbReference type="ARBA" id="ARBA00022692"/>
    </source>
</evidence>
<evidence type="ECO:0000313" key="10">
    <source>
        <dbReference type="Proteomes" id="UP000230002"/>
    </source>
</evidence>
<feature type="transmembrane region" description="Helical" evidence="7">
    <location>
        <begin position="103"/>
        <end position="124"/>
    </location>
</feature>
<feature type="transmembrane region" description="Helical" evidence="7">
    <location>
        <begin position="534"/>
        <end position="552"/>
    </location>
</feature>
<dbReference type="GO" id="GO:0022857">
    <property type="term" value="F:transmembrane transporter activity"/>
    <property type="evidence" value="ECO:0007669"/>
    <property type="project" value="InterPro"/>
</dbReference>
<feature type="compositionally biased region" description="Polar residues" evidence="6">
    <location>
        <begin position="356"/>
        <end position="389"/>
    </location>
</feature>
<feature type="transmembrane region" description="Helical" evidence="7">
    <location>
        <begin position="234"/>
        <end position="256"/>
    </location>
</feature>
<comment type="subcellular location">
    <subcellularLocation>
        <location evidence="1">Membrane</location>
        <topology evidence="1">Multi-pass membrane protein</topology>
    </subcellularLocation>
</comment>
<feature type="transmembrane region" description="Helical" evidence="7">
    <location>
        <begin position="144"/>
        <end position="169"/>
    </location>
</feature>
<feature type="transmembrane region" description="Helical" evidence="7">
    <location>
        <begin position="190"/>
        <end position="214"/>
    </location>
</feature>
<keyword evidence="10" id="KW-1185">Reference proteome</keyword>
<dbReference type="STRING" id="1077348.A0A2G8RMV8"/>
<dbReference type="SUPFAM" id="SSF103473">
    <property type="entry name" value="MFS general substrate transporter"/>
    <property type="match status" value="1"/>
</dbReference>
<evidence type="ECO:0000256" key="7">
    <source>
        <dbReference type="SAM" id="Phobius"/>
    </source>
</evidence>
<dbReference type="Pfam" id="PF07690">
    <property type="entry name" value="MFS_1"/>
    <property type="match status" value="1"/>
</dbReference>
<evidence type="ECO:0000256" key="1">
    <source>
        <dbReference type="ARBA" id="ARBA00004141"/>
    </source>
</evidence>
<dbReference type="PANTHER" id="PTHR23511">
    <property type="entry name" value="SYNAPTIC VESICLE GLYCOPROTEIN 2"/>
    <property type="match status" value="1"/>
</dbReference>
<evidence type="ECO:0000256" key="5">
    <source>
        <dbReference type="ARBA" id="ARBA00023136"/>
    </source>
</evidence>
<accession>A0A2G8RMV8</accession>